<dbReference type="STRING" id="490899.DKAM_0179"/>
<keyword evidence="2" id="KW-0472">Membrane</keyword>
<organism evidence="3 4">
    <name type="scientific">Desulfurococcus amylolyticus (strain DSM 18924 / JCM 16383 / VKM B-2413 / 1221n)</name>
    <name type="common">Desulfurococcus kamchatkensis</name>
    <dbReference type="NCBI Taxonomy" id="490899"/>
    <lineage>
        <taxon>Archaea</taxon>
        <taxon>Thermoproteota</taxon>
        <taxon>Thermoprotei</taxon>
        <taxon>Desulfurococcales</taxon>
        <taxon>Desulfurococcaceae</taxon>
        <taxon>Desulfurococcus</taxon>
    </lineage>
</organism>
<dbReference type="KEGG" id="dka:DKAM_0179"/>
<accession>B8D2W0</accession>
<sequence length="120" mass="13075">MFTSGVDIKMDLIKRAPLIFLALILLGLVFIVLAVSIALSSFYSYRLPGIEGSGIEEAVVKLVNTLVDIAVRLGFLGITVWAGSLLIGHGIKGLKSEGKPCEGEEKRSEERPESKMREEK</sequence>
<reference evidence="3 4" key="1">
    <citation type="journal article" date="2009" name="J. Bacteriol.">
        <title>Complete genome sequence of the anaerobic, protein-degrading hyperthermophilic crenarchaeon Desulfurococcus kamchatkensis.</title>
        <authorList>
            <person name="Ravin N.V."/>
            <person name="Mardanov A.V."/>
            <person name="Beletsky A.V."/>
            <person name="Kublanov I.V."/>
            <person name="Kolganova T.V."/>
            <person name="Lebedinsky A.V."/>
            <person name="Chernyh N.A."/>
            <person name="Bonch-Osmolovskaya E.A."/>
            <person name="Skryabin K.G."/>
        </authorList>
    </citation>
    <scope>NUCLEOTIDE SEQUENCE [LARGE SCALE GENOMIC DNA]</scope>
    <source>
        <strain evidence="4">DSM 18924 / JCM 16383 / VKM B-2413 / 1221n</strain>
    </source>
</reference>
<feature type="transmembrane region" description="Helical" evidence="2">
    <location>
        <begin position="18"/>
        <end position="43"/>
    </location>
</feature>
<feature type="region of interest" description="Disordered" evidence="1">
    <location>
        <begin position="91"/>
        <end position="120"/>
    </location>
</feature>
<feature type="transmembrane region" description="Helical" evidence="2">
    <location>
        <begin position="69"/>
        <end position="87"/>
    </location>
</feature>
<evidence type="ECO:0000256" key="2">
    <source>
        <dbReference type="SAM" id="Phobius"/>
    </source>
</evidence>
<dbReference type="Proteomes" id="UP000006903">
    <property type="component" value="Chromosome"/>
</dbReference>
<keyword evidence="2" id="KW-0812">Transmembrane</keyword>
<evidence type="ECO:0000313" key="4">
    <source>
        <dbReference type="Proteomes" id="UP000006903"/>
    </source>
</evidence>
<dbReference type="RefSeq" id="WP_012607849.1">
    <property type="nucleotide sequence ID" value="NC_011766.1"/>
</dbReference>
<evidence type="ECO:0000313" key="3">
    <source>
        <dbReference type="EMBL" id="ACL10507.1"/>
    </source>
</evidence>
<name>B8D2W0_DESA1</name>
<dbReference type="eggNOG" id="arCOG06105">
    <property type="taxonomic scope" value="Archaea"/>
</dbReference>
<gene>
    <name evidence="3" type="ordered locus">DKAM_0179</name>
</gene>
<dbReference type="AlphaFoldDB" id="B8D2W0"/>
<dbReference type="GeneID" id="7170482"/>
<proteinExistence type="predicted"/>
<protein>
    <submittedName>
        <fullName evidence="3">Uncharacterized protein</fullName>
    </submittedName>
</protein>
<dbReference type="HOGENOM" id="CLU_2152499_0_0_2"/>
<feature type="compositionally biased region" description="Basic and acidic residues" evidence="1">
    <location>
        <begin position="94"/>
        <end position="120"/>
    </location>
</feature>
<keyword evidence="2" id="KW-1133">Transmembrane helix</keyword>
<evidence type="ECO:0000256" key="1">
    <source>
        <dbReference type="SAM" id="MobiDB-lite"/>
    </source>
</evidence>
<dbReference type="EMBL" id="CP001140">
    <property type="protein sequence ID" value="ACL10507.1"/>
    <property type="molecule type" value="Genomic_DNA"/>
</dbReference>